<evidence type="ECO:0000313" key="3">
    <source>
        <dbReference type="Proteomes" id="UP000077202"/>
    </source>
</evidence>
<reference evidence="2" key="1">
    <citation type="submission" date="2016-03" db="EMBL/GenBank/DDBJ databases">
        <title>Mechanisms controlling the formation of the plant cell surface in tip-growing cells are functionally conserved among land plants.</title>
        <authorList>
            <person name="Honkanen S."/>
            <person name="Jones V.A."/>
            <person name="Morieri G."/>
            <person name="Champion C."/>
            <person name="Hetherington A.J."/>
            <person name="Kelly S."/>
            <person name="Saint-Marcoux D."/>
            <person name="Proust H."/>
            <person name="Prescott H."/>
            <person name="Dolan L."/>
        </authorList>
    </citation>
    <scope>NUCLEOTIDE SEQUENCE [LARGE SCALE GENOMIC DNA]</scope>
    <source>
        <tissue evidence="2">Whole gametophyte</tissue>
    </source>
</reference>
<protein>
    <submittedName>
        <fullName evidence="2">Uncharacterized protein</fullName>
    </submittedName>
</protein>
<name>A0A176W2L0_MARPO</name>
<proteinExistence type="predicted"/>
<organism evidence="2 3">
    <name type="scientific">Marchantia polymorpha subsp. ruderalis</name>
    <dbReference type="NCBI Taxonomy" id="1480154"/>
    <lineage>
        <taxon>Eukaryota</taxon>
        <taxon>Viridiplantae</taxon>
        <taxon>Streptophyta</taxon>
        <taxon>Embryophyta</taxon>
        <taxon>Marchantiophyta</taxon>
        <taxon>Marchantiopsida</taxon>
        <taxon>Marchantiidae</taxon>
        <taxon>Marchantiales</taxon>
        <taxon>Marchantiaceae</taxon>
        <taxon>Marchantia</taxon>
    </lineage>
</organism>
<dbReference type="AlphaFoldDB" id="A0A176W2L0"/>
<sequence length="219" mass="22875">MSKAVGDPVFDKLAPPAQSVATKAAAPKAAPPKAHVSPPSLRHLSPRIGLPPKATHPKSLGPKALELKAHHPAALSPKALYSQALGPKALEPKALYPQAPSHFSAAQKALEPKAPDPRSIQRTVLARSTYPPPARLSVPRVVSPSPKAVLLPPKASVPSAQGGPLTSLQSARSYPPPSMARVSSSLVSTSTSFTYRPGLLRDSNGNCTHSVAVRQPIDR</sequence>
<feature type="compositionally biased region" description="Low complexity" evidence="1">
    <location>
        <begin position="14"/>
        <end position="40"/>
    </location>
</feature>
<evidence type="ECO:0000313" key="2">
    <source>
        <dbReference type="EMBL" id="OAE27297.1"/>
    </source>
</evidence>
<dbReference type="EMBL" id="LVLJ01001921">
    <property type="protein sequence ID" value="OAE27297.1"/>
    <property type="molecule type" value="Genomic_DNA"/>
</dbReference>
<evidence type="ECO:0000256" key="1">
    <source>
        <dbReference type="SAM" id="MobiDB-lite"/>
    </source>
</evidence>
<gene>
    <name evidence="2" type="ORF">AXG93_2817s1000</name>
</gene>
<dbReference type="Proteomes" id="UP000077202">
    <property type="component" value="Unassembled WGS sequence"/>
</dbReference>
<accession>A0A176W2L0</accession>
<keyword evidence="3" id="KW-1185">Reference proteome</keyword>
<feature type="region of interest" description="Disordered" evidence="1">
    <location>
        <begin position="152"/>
        <end position="179"/>
    </location>
</feature>
<comment type="caution">
    <text evidence="2">The sequence shown here is derived from an EMBL/GenBank/DDBJ whole genome shotgun (WGS) entry which is preliminary data.</text>
</comment>
<feature type="region of interest" description="Disordered" evidence="1">
    <location>
        <begin position="1"/>
        <end position="61"/>
    </location>
</feature>